<proteinExistence type="predicted"/>
<dbReference type="InterPro" id="IPR004242">
    <property type="entry name" value="Transposase_21"/>
</dbReference>
<reference evidence="1" key="1">
    <citation type="submission" date="2018-05" db="EMBL/GenBank/DDBJ databases">
        <title>Draft genome of Mucuna pruriens seed.</title>
        <authorList>
            <person name="Nnadi N.E."/>
            <person name="Vos R."/>
            <person name="Hasami M.H."/>
            <person name="Devisetty U.K."/>
            <person name="Aguiy J.C."/>
        </authorList>
    </citation>
    <scope>NUCLEOTIDE SEQUENCE [LARGE SCALE GENOMIC DNA]</scope>
    <source>
        <strain evidence="1">JCA_2017</strain>
    </source>
</reference>
<organism evidence="1 2">
    <name type="scientific">Mucuna pruriens</name>
    <name type="common">Velvet bean</name>
    <name type="synonym">Dolichos pruriens</name>
    <dbReference type="NCBI Taxonomy" id="157652"/>
    <lineage>
        <taxon>Eukaryota</taxon>
        <taxon>Viridiplantae</taxon>
        <taxon>Streptophyta</taxon>
        <taxon>Embryophyta</taxon>
        <taxon>Tracheophyta</taxon>
        <taxon>Spermatophyta</taxon>
        <taxon>Magnoliopsida</taxon>
        <taxon>eudicotyledons</taxon>
        <taxon>Gunneridae</taxon>
        <taxon>Pentapetalae</taxon>
        <taxon>rosids</taxon>
        <taxon>fabids</taxon>
        <taxon>Fabales</taxon>
        <taxon>Fabaceae</taxon>
        <taxon>Papilionoideae</taxon>
        <taxon>50 kb inversion clade</taxon>
        <taxon>NPAAA clade</taxon>
        <taxon>indigoferoid/millettioid clade</taxon>
        <taxon>Phaseoleae</taxon>
        <taxon>Mucuna</taxon>
    </lineage>
</organism>
<evidence type="ECO:0000313" key="2">
    <source>
        <dbReference type="Proteomes" id="UP000257109"/>
    </source>
</evidence>
<dbReference type="AlphaFoldDB" id="A0A371HQZ8"/>
<evidence type="ECO:0000313" key="1">
    <source>
        <dbReference type="EMBL" id="RDY05197.1"/>
    </source>
</evidence>
<keyword evidence="2" id="KW-1185">Reference proteome</keyword>
<accession>A0A371HQZ8</accession>
<dbReference type="EMBL" id="QJKJ01001926">
    <property type="protein sequence ID" value="RDY05197.1"/>
    <property type="molecule type" value="Genomic_DNA"/>
</dbReference>
<dbReference type="Proteomes" id="UP000257109">
    <property type="component" value="Unassembled WGS sequence"/>
</dbReference>
<name>A0A371HQZ8_MUCPR</name>
<dbReference type="OrthoDB" id="1934442at2759"/>
<gene>
    <name evidence="1" type="ORF">CR513_10979</name>
</gene>
<feature type="non-terminal residue" evidence="1">
    <location>
        <position position="1"/>
    </location>
</feature>
<sequence length="107" mass="12522">MAILGPRQTGNEIYLYLSSLVEDLRMLWDEGIDAFDRCVPSYFAPSMTFHHEKTCPRYIVKGHKTCLICEEGTCNHQPTHGRKTCYLGHKKFLKTNHLYRLLKKDFD</sequence>
<protein>
    <submittedName>
        <fullName evidence="1">Uncharacterized protein</fullName>
    </submittedName>
</protein>
<comment type="caution">
    <text evidence="1">The sequence shown here is derived from an EMBL/GenBank/DDBJ whole genome shotgun (WGS) entry which is preliminary data.</text>
</comment>
<dbReference type="Pfam" id="PF02992">
    <property type="entry name" value="Transposase_21"/>
    <property type="match status" value="1"/>
</dbReference>